<keyword evidence="9" id="KW-0131">Cell cycle</keyword>
<dbReference type="Gene3D" id="3.40.50.300">
    <property type="entry name" value="P-loop containing nucleotide triphosphate hydrolases"/>
    <property type="match status" value="2"/>
</dbReference>
<dbReference type="InterPro" id="IPR024704">
    <property type="entry name" value="SMC"/>
</dbReference>
<feature type="coiled-coil region" evidence="11">
    <location>
        <begin position="838"/>
        <end position="897"/>
    </location>
</feature>
<dbReference type="InterPro" id="IPR003395">
    <property type="entry name" value="RecF/RecN/SMC_N"/>
</dbReference>
<dbReference type="GO" id="GO:0008278">
    <property type="term" value="C:cohesin complex"/>
    <property type="evidence" value="ECO:0007669"/>
    <property type="project" value="InterPro"/>
</dbReference>
<reference evidence="13 14" key="1">
    <citation type="journal article" date="2018" name="MBio">
        <title>Comparative Genomics Reveals the Core Gene Toolbox for the Fungus-Insect Symbiosis.</title>
        <authorList>
            <person name="Wang Y."/>
            <person name="Stata M."/>
            <person name="Wang W."/>
            <person name="Stajich J.E."/>
            <person name="White M.M."/>
            <person name="Moncalvo J.M."/>
        </authorList>
    </citation>
    <scope>NUCLEOTIDE SEQUENCE [LARGE SCALE GENOMIC DNA]</scope>
    <source>
        <strain evidence="13 14">AUS-77-4</strain>
    </source>
</reference>
<keyword evidence="7 11" id="KW-0175">Coiled coil</keyword>
<dbReference type="SMART" id="SM00968">
    <property type="entry name" value="SMC_hinge"/>
    <property type="match status" value="1"/>
</dbReference>
<accession>A0A2T9Z407</accession>
<dbReference type="CDD" id="cd03275">
    <property type="entry name" value="ABC_SMC1_euk"/>
    <property type="match status" value="1"/>
</dbReference>
<feature type="coiled-coil region" evidence="11">
    <location>
        <begin position="395"/>
        <end position="471"/>
    </location>
</feature>
<dbReference type="OrthoDB" id="5575062at2759"/>
<sequence length="1263" mass="142714">MGQLLRLEVENFKSYKGFQTIGPFSSFTAVIGPNGSGKSNLMDAISFVLGVRSTHLRSTNLKDLVYNSPSNENTKLSNRAFVAAVLKTKDGETTFKRSITTSGTSEYRINSKAVTQQEYNTELEKLNIITKAKNFLVFQGDVEAIASQSPKDLTNLIETMSGSIEYRNEYEQLKKEEQLAAEQSSISFNKKRAIAAELKSVFQQKKELDAYEDKKAKLSKLSTEHMLWKLLQLDRKIDKDNAEISIHNSQIEERLSETKNAEKQVNTSRKSQAIAFKELSKADKNIKLLEKDLEENQPTLVGLKEKLETSTKKTLSFQQSIKKLQDDYTRQKTIVDNMKSEYQTHKNAKRRTQDSWETSFTSKTLSLDQNPEALAEYYKIKAITDTQNYDRTQPLKEIGQKISQLETKIQRNEKQKEELLKQIHEKLEQERKNKEQVETESKYLSECLDEKEKIEEKIKSSNSTLNKISAKEFDINDRLKITLKEISTAKFIENESKKEKRSIEMLSALKRLFQTVYGRVSDLCKPTQRRYELAAMVTLGKFADAIVVDTNQTAINCIRYLREQRAGKATFLPLDSLFVNPVNESLRRAHPNARLVTDVLEFNTIYDKAISFVCGSNMVCDSVDVAKELCYQRKLPIKAITLDGTVIHRTGNITGGSFANVGGTSSSLSKWEKSGLEALIKTRDDLSTSLMELVKEKNSLIPVESLQVQLSDCETRCLTAKETLSRTQRWLETYSLELKNLESQYSSVCLDLGSFNQELSTLEKNRDTLSAEIRTSSQPAFIEFCTKYNYSSIDELESFIESKKKYSSKILSHDNVISKIENQLLFEEEQLSYISSELDRTKNALTELEADIIATQQEIDLIETEAGSLIQKISISRNDYQEKLVIYRNESAELEKTRSVYVEKLSSLDLISKMKSAKESELGKSLDLKLAILRKCRLEGIDIPLKGGSLSQIQISLANVSASETSGGQLVDTSSIDINPDYSVLPQSTRKVFNTDAEGISNTEELEKMYSSQISLLQNEINSMSPSTHAREKLEVLQNKLNDSDAEFSTFRNTAKKVASRFALVRSRRLELFNGMYQHISLAVDKFYKILTKSSLFPIGGTAYLNLENTYEPYLEGVKYHAMPPLKRFRDMDLLSGGEKTVAALALLFALQSYVPSPFFVLDEVDAALDLSNVVQLANYLRVRSTQLMANGLSSNEEVGSTSLSEESMANSGETTVSDTFQFIIISLKQPLYERASSLVGIYRDQGTNSSSTLTLDLSKHLV</sequence>
<name>A0A2T9Z407_9FUNG</name>
<evidence type="ECO:0000256" key="9">
    <source>
        <dbReference type="ARBA" id="ARBA00023306"/>
    </source>
</evidence>
<evidence type="ECO:0000256" key="2">
    <source>
        <dbReference type="ARBA" id="ARBA00004286"/>
    </source>
</evidence>
<comment type="caution">
    <text evidence="13">The sequence shown here is derived from an EMBL/GenBank/DDBJ whole genome shotgun (WGS) entry which is preliminary data.</text>
</comment>
<feature type="coiled-coil region" evidence="11">
    <location>
        <begin position="163"/>
        <end position="221"/>
    </location>
</feature>
<dbReference type="Gene3D" id="3.30.70.1620">
    <property type="match status" value="1"/>
</dbReference>
<evidence type="ECO:0000256" key="3">
    <source>
        <dbReference type="ARBA" id="ARBA00005597"/>
    </source>
</evidence>
<keyword evidence="4" id="KW-0158">Chromosome</keyword>
<evidence type="ECO:0000256" key="5">
    <source>
        <dbReference type="ARBA" id="ARBA00022618"/>
    </source>
</evidence>
<dbReference type="GO" id="GO:0016887">
    <property type="term" value="F:ATP hydrolysis activity"/>
    <property type="evidence" value="ECO:0007669"/>
    <property type="project" value="InterPro"/>
</dbReference>
<dbReference type="SUPFAM" id="SSF52540">
    <property type="entry name" value="P-loop containing nucleoside triphosphate hydrolases"/>
    <property type="match status" value="2"/>
</dbReference>
<comment type="similarity">
    <text evidence="3">Belongs to the SMC family. SMC1 subfamily.</text>
</comment>
<dbReference type="InterPro" id="IPR010935">
    <property type="entry name" value="SMC_hinge"/>
</dbReference>
<dbReference type="Pfam" id="PF06470">
    <property type="entry name" value="SMC_hinge"/>
    <property type="match status" value="1"/>
</dbReference>
<dbReference type="SUPFAM" id="SSF75553">
    <property type="entry name" value="Smc hinge domain"/>
    <property type="match status" value="1"/>
</dbReference>
<keyword evidence="8 10" id="KW-0539">Nucleus</keyword>
<dbReference type="PIRSF" id="PIRSF005719">
    <property type="entry name" value="SMC"/>
    <property type="match status" value="1"/>
</dbReference>
<evidence type="ECO:0000256" key="1">
    <source>
        <dbReference type="ARBA" id="ARBA00004123"/>
    </source>
</evidence>
<evidence type="ECO:0000256" key="7">
    <source>
        <dbReference type="ARBA" id="ARBA00023054"/>
    </source>
</evidence>
<gene>
    <name evidence="13" type="ORF">BB559_000811</name>
</gene>
<dbReference type="GO" id="GO:0005524">
    <property type="term" value="F:ATP binding"/>
    <property type="evidence" value="ECO:0007669"/>
    <property type="project" value="InterPro"/>
</dbReference>
<evidence type="ECO:0000256" key="6">
    <source>
        <dbReference type="ARBA" id="ARBA00022776"/>
    </source>
</evidence>
<dbReference type="Proteomes" id="UP000245699">
    <property type="component" value="Unassembled WGS sequence"/>
</dbReference>
<dbReference type="AlphaFoldDB" id="A0A2T9Z407"/>
<evidence type="ECO:0000256" key="8">
    <source>
        <dbReference type="ARBA" id="ARBA00023242"/>
    </source>
</evidence>
<dbReference type="GO" id="GO:0007062">
    <property type="term" value="P:sister chromatid cohesion"/>
    <property type="evidence" value="ECO:0007669"/>
    <property type="project" value="InterPro"/>
</dbReference>
<proteinExistence type="inferred from homology"/>
<keyword evidence="6" id="KW-0498">Mitosis</keyword>
<dbReference type="Gene3D" id="1.20.1060.20">
    <property type="match status" value="1"/>
</dbReference>
<dbReference type="PANTHER" id="PTHR18937:SF12">
    <property type="entry name" value="STRUCTURAL MAINTENANCE OF CHROMOSOMES PROTEIN"/>
    <property type="match status" value="1"/>
</dbReference>
<organism evidence="13 14">
    <name type="scientific">Furculomyces boomerangus</name>
    <dbReference type="NCBI Taxonomy" id="61424"/>
    <lineage>
        <taxon>Eukaryota</taxon>
        <taxon>Fungi</taxon>
        <taxon>Fungi incertae sedis</taxon>
        <taxon>Zoopagomycota</taxon>
        <taxon>Kickxellomycotina</taxon>
        <taxon>Harpellomycetes</taxon>
        <taxon>Harpellales</taxon>
        <taxon>Harpellaceae</taxon>
        <taxon>Furculomyces</taxon>
    </lineage>
</organism>
<keyword evidence="5" id="KW-0132">Cell division</keyword>
<dbReference type="GO" id="GO:0051301">
    <property type="term" value="P:cell division"/>
    <property type="evidence" value="ECO:0007669"/>
    <property type="project" value="UniProtKB-KW"/>
</dbReference>
<dbReference type="STRING" id="61424.A0A2T9Z407"/>
<dbReference type="EMBL" id="MBFT01000042">
    <property type="protein sequence ID" value="PVU99335.1"/>
    <property type="molecule type" value="Genomic_DNA"/>
</dbReference>
<dbReference type="GO" id="GO:0003677">
    <property type="term" value="F:DNA binding"/>
    <property type="evidence" value="ECO:0007669"/>
    <property type="project" value="TreeGrafter"/>
</dbReference>
<feature type="domain" description="SMC hinge" evidence="12">
    <location>
        <begin position="514"/>
        <end position="630"/>
    </location>
</feature>
<protein>
    <recommendedName>
        <fullName evidence="10">Structural maintenance of chromosomes protein</fullName>
    </recommendedName>
</protein>
<keyword evidence="14" id="KW-1185">Reference proteome</keyword>
<dbReference type="PANTHER" id="PTHR18937">
    <property type="entry name" value="STRUCTURAL MAINTENANCE OF CHROMOSOMES SMC FAMILY MEMBER"/>
    <property type="match status" value="1"/>
</dbReference>
<dbReference type="GO" id="GO:0005634">
    <property type="term" value="C:nucleus"/>
    <property type="evidence" value="ECO:0007669"/>
    <property type="project" value="UniProtKB-SubCell"/>
</dbReference>
<dbReference type="InterPro" id="IPR036277">
    <property type="entry name" value="SMC_hinge_sf"/>
</dbReference>
<evidence type="ECO:0000256" key="11">
    <source>
        <dbReference type="SAM" id="Coils"/>
    </source>
</evidence>
<dbReference type="InterPro" id="IPR028468">
    <property type="entry name" value="Smc1_ABC"/>
</dbReference>
<evidence type="ECO:0000313" key="14">
    <source>
        <dbReference type="Proteomes" id="UP000245699"/>
    </source>
</evidence>
<evidence type="ECO:0000313" key="13">
    <source>
        <dbReference type="EMBL" id="PVU99335.1"/>
    </source>
</evidence>
<evidence type="ECO:0000256" key="4">
    <source>
        <dbReference type="ARBA" id="ARBA00022454"/>
    </source>
</evidence>
<evidence type="ECO:0000256" key="10">
    <source>
        <dbReference type="PIRNR" id="PIRNR005719"/>
    </source>
</evidence>
<evidence type="ECO:0000259" key="12">
    <source>
        <dbReference type="SMART" id="SM00968"/>
    </source>
</evidence>
<comment type="subcellular location">
    <subcellularLocation>
        <location evidence="2">Chromosome</location>
    </subcellularLocation>
    <subcellularLocation>
        <location evidence="1 10">Nucleus</location>
    </subcellularLocation>
</comment>
<dbReference type="Pfam" id="PF02463">
    <property type="entry name" value="SMC_N"/>
    <property type="match status" value="1"/>
</dbReference>
<dbReference type="InterPro" id="IPR027417">
    <property type="entry name" value="P-loop_NTPase"/>
</dbReference>